<keyword evidence="3" id="KW-1185">Reference proteome</keyword>
<keyword evidence="1" id="KW-0472">Membrane</keyword>
<feature type="transmembrane region" description="Helical" evidence="1">
    <location>
        <begin position="633"/>
        <end position="651"/>
    </location>
</feature>
<feature type="transmembrane region" description="Helical" evidence="1">
    <location>
        <begin position="250"/>
        <end position="277"/>
    </location>
</feature>
<feature type="transmembrane region" description="Helical" evidence="1">
    <location>
        <begin position="601"/>
        <end position="621"/>
    </location>
</feature>
<name>A0ABX0IV67_9FLAO</name>
<evidence type="ECO:0000313" key="3">
    <source>
        <dbReference type="Proteomes" id="UP000817854"/>
    </source>
</evidence>
<evidence type="ECO:0000313" key="2">
    <source>
        <dbReference type="EMBL" id="NHN27456.1"/>
    </source>
</evidence>
<reference evidence="2 3" key="3">
    <citation type="submission" date="2020-02" db="EMBL/GenBank/DDBJ databases">
        <title>Flavobacterium profundi sp. nov., isolated from a deep-sea seamount.</title>
        <authorList>
            <person name="Zhang D.-C."/>
        </authorList>
    </citation>
    <scope>NUCLEOTIDE SEQUENCE [LARGE SCALE GENOMIC DNA]</scope>
    <source>
        <strain evidence="2 3">EC11</strain>
    </source>
</reference>
<dbReference type="PANTHER" id="PTHR16214:SF3">
    <property type="entry name" value="TRANSMEMBRANE PROTEIN 260"/>
    <property type="match status" value="1"/>
</dbReference>
<feature type="transmembrane region" description="Helical" evidence="1">
    <location>
        <begin position="547"/>
        <end position="564"/>
    </location>
</feature>
<organism evidence="2 3">
    <name type="scientific">Flavobacterium jejuense</name>
    <dbReference type="NCBI Taxonomy" id="1544455"/>
    <lineage>
        <taxon>Bacteria</taxon>
        <taxon>Pseudomonadati</taxon>
        <taxon>Bacteroidota</taxon>
        <taxon>Flavobacteriia</taxon>
        <taxon>Flavobacteriales</taxon>
        <taxon>Flavobacteriaceae</taxon>
        <taxon>Flavobacterium</taxon>
    </lineage>
</organism>
<reference evidence="2 3" key="2">
    <citation type="submission" date="2019-05" db="EMBL/GenBank/DDBJ databases">
        <authorList>
            <person name="Lianzixin W."/>
        </authorList>
    </citation>
    <scope>NUCLEOTIDE SEQUENCE [LARGE SCALE GENOMIC DNA]</scope>
    <source>
        <strain evidence="2 3">EC11</strain>
    </source>
</reference>
<dbReference type="Pfam" id="PF11028">
    <property type="entry name" value="TMEM260-like"/>
    <property type="match status" value="1"/>
</dbReference>
<dbReference type="PANTHER" id="PTHR16214">
    <property type="entry name" value="TRANSMEMBRANE PROTEIN 260"/>
    <property type="match status" value="1"/>
</dbReference>
<feature type="transmembrane region" description="Helical" evidence="1">
    <location>
        <begin position="570"/>
        <end position="589"/>
    </location>
</feature>
<evidence type="ECO:0000256" key="1">
    <source>
        <dbReference type="SAM" id="Phobius"/>
    </source>
</evidence>
<dbReference type="EMBL" id="VEVQ02000014">
    <property type="protein sequence ID" value="NHN27456.1"/>
    <property type="molecule type" value="Genomic_DNA"/>
</dbReference>
<feature type="transmembrane region" description="Helical" evidence="1">
    <location>
        <begin position="289"/>
        <end position="310"/>
    </location>
</feature>
<feature type="transmembrane region" description="Helical" evidence="1">
    <location>
        <begin position="118"/>
        <end position="135"/>
    </location>
</feature>
<sequence>MTAFNFKKWNTIVGWVTFTIALVTFTLTVEPTMSFWDCGEYIATSANLEIGHPPGAPLFQMLGAFFAMFANSASKIAFMVNMMSVFSSAFTILFMFWSLTLLMKRIFIKEENNSTENYIMLLGSAFVASLAFTFSDSFWFNAVEAEVYAMASFLIALLFWLGLRWEQDMDKPKGNKWLLIISLVIGLSFGVHFMALLTFPAIGFLYFFKKHKNITVKSFLIANVVIVAILLFIFKLLLPYTLAFFGKTEIFVVNSLGLPFNSGTIIAFIVLVTLFYFGLKYTKTKGHVFYNTIILSVLFILIGFSTWLMLPIRANANPPINENKPSDAAEVLAYYNREQYGEQHLFYGPQFSDTYSGLDENNPYLDGKPNYERDYKSGKYIITNNYKNANQNTDDNHKAFLPRMWSSDHSANYMRFTEPLDFRIKPEYADEQELVQIVSEFRSAFNDKRSNLDLDDYNKFLKGYGDYLIVEKPSFVNNMKFMFDYQFGDMYWRYLMWNFTGRQSDNQWKGDSFEGNWISGIKFLDTIRLGSQKNLTSDMLNNKGRNTYFFLPFILAIIGMIYHAKKDVKSFYVLLVLFLFTGLALKIYLNERPFEPRERDYALVGSFYVFAMWIAFGVYSLYDGIKNFLNPKLTIPVVLGLTLLAAPVLMASQNWNDHSRANKYTALANAKAYLDSCDENAILFTIGDNDTFPLWYAQEIEGYRTDVRIVNTSLFMTDWYIDQMRRKAYESDPIPLTMSSDLYRGSNRDYSFFIEKTKDSILLQDLIRFMSLEDERAKIDLKSGQSVNYFPSNKIVIPIDKETIIKNKVVSPKYYDSIVPYMQFKIKGDALYKNRLMMLDIINANNWKRPIYFTGGSFGDEDYLWMKDYLELDAMCFKLVPIKTKNSNDGPNPLEMGFIDSDKMYNIIRKWDWGNSGNPDMYHDPETRKNGITYRTNLARLMEILINEGKNEKAENIIDLAMEKMPIDYFEYYTLVDPFAEGYYEIGKKEKARLVLKQLIIKYQEELTYYKGINRNQIDRETMMTIVSNIERYRSLLEIMKRADDLEFYNQEKTKFNNYNKMFPEYDRDME</sequence>
<feature type="transmembrane region" description="Helical" evidence="1">
    <location>
        <begin position="177"/>
        <end position="207"/>
    </location>
</feature>
<keyword evidence="1" id="KW-1133">Transmembrane helix</keyword>
<feature type="transmembrane region" description="Helical" evidence="1">
    <location>
        <begin position="76"/>
        <end position="97"/>
    </location>
</feature>
<reference evidence="3" key="1">
    <citation type="submission" date="2019-05" db="EMBL/GenBank/DDBJ databases">
        <title>Flavobacterium profundi sp. nov., isolated from a deep-sea seamount.</title>
        <authorList>
            <person name="Zhang D.-C."/>
        </authorList>
    </citation>
    <scope>NUCLEOTIDE SEQUENCE [LARGE SCALE GENOMIC DNA]</scope>
    <source>
        <strain evidence="3">EC11</strain>
    </source>
</reference>
<gene>
    <name evidence="2" type="ORF">FIA58_017385</name>
</gene>
<dbReference type="InterPro" id="IPR021280">
    <property type="entry name" value="TMEM260-like"/>
</dbReference>
<feature type="transmembrane region" description="Helical" evidence="1">
    <location>
        <begin position="219"/>
        <end position="238"/>
    </location>
</feature>
<keyword evidence="1" id="KW-0812">Transmembrane</keyword>
<feature type="transmembrane region" description="Helical" evidence="1">
    <location>
        <begin position="147"/>
        <end position="165"/>
    </location>
</feature>
<dbReference type="InterPro" id="IPR052724">
    <property type="entry name" value="GT117_domain-containing"/>
</dbReference>
<comment type="caution">
    <text evidence="2">The sequence shown here is derived from an EMBL/GenBank/DDBJ whole genome shotgun (WGS) entry which is preliminary data.</text>
</comment>
<protein>
    <submittedName>
        <fullName evidence="2">DUF2723 domain-containing protein</fullName>
    </submittedName>
</protein>
<proteinExistence type="predicted"/>
<dbReference type="Proteomes" id="UP000817854">
    <property type="component" value="Unassembled WGS sequence"/>
</dbReference>
<feature type="transmembrane region" description="Helical" evidence="1">
    <location>
        <begin position="12"/>
        <end position="29"/>
    </location>
</feature>
<accession>A0ABX0IV67</accession>
<dbReference type="RefSeq" id="WP_140963972.1">
    <property type="nucleotide sequence ID" value="NZ_VEVQ02000014.1"/>
</dbReference>